<reference evidence="3" key="1">
    <citation type="journal article" date="2019" name="Int. J. Syst. Evol. Microbiol.">
        <title>The Global Catalogue of Microorganisms (GCM) 10K type strain sequencing project: providing services to taxonomists for standard genome sequencing and annotation.</title>
        <authorList>
            <consortium name="The Broad Institute Genomics Platform"/>
            <consortium name="The Broad Institute Genome Sequencing Center for Infectious Disease"/>
            <person name="Wu L."/>
            <person name="Ma J."/>
        </authorList>
    </citation>
    <scope>NUCLEOTIDE SEQUENCE [LARGE SCALE GENOMIC DNA]</scope>
    <source>
        <strain evidence="3">CCUG 55491</strain>
    </source>
</reference>
<comment type="caution">
    <text evidence="2">The sequence shown here is derived from an EMBL/GenBank/DDBJ whole genome shotgun (WGS) entry which is preliminary data.</text>
</comment>
<proteinExistence type="predicted"/>
<feature type="transmembrane region" description="Helical" evidence="1">
    <location>
        <begin position="26"/>
        <end position="50"/>
    </location>
</feature>
<dbReference type="EMBL" id="JBHTIH010000007">
    <property type="protein sequence ID" value="MFD0740306.1"/>
    <property type="molecule type" value="Genomic_DNA"/>
</dbReference>
<feature type="transmembrane region" description="Helical" evidence="1">
    <location>
        <begin position="219"/>
        <end position="242"/>
    </location>
</feature>
<feature type="transmembrane region" description="Helical" evidence="1">
    <location>
        <begin position="136"/>
        <end position="161"/>
    </location>
</feature>
<dbReference type="RefSeq" id="WP_386813453.1">
    <property type="nucleotide sequence ID" value="NZ_JBHTIH010000007.1"/>
</dbReference>
<keyword evidence="3" id="KW-1185">Reference proteome</keyword>
<feature type="transmembrane region" description="Helical" evidence="1">
    <location>
        <begin position="109"/>
        <end position="129"/>
    </location>
</feature>
<organism evidence="2 3">
    <name type="scientific">Lysobacter koreensis</name>
    <dbReference type="NCBI Taxonomy" id="266122"/>
    <lineage>
        <taxon>Bacteria</taxon>
        <taxon>Pseudomonadati</taxon>
        <taxon>Pseudomonadota</taxon>
        <taxon>Gammaproteobacteria</taxon>
        <taxon>Lysobacterales</taxon>
        <taxon>Lysobacteraceae</taxon>
        <taxon>Lysobacter</taxon>
    </lineage>
</organism>
<evidence type="ECO:0000256" key="1">
    <source>
        <dbReference type="SAM" id="Phobius"/>
    </source>
</evidence>
<dbReference type="Proteomes" id="UP001597090">
    <property type="component" value="Unassembled WGS sequence"/>
</dbReference>
<protein>
    <submittedName>
        <fullName evidence="2">DUF6159 family protein</fullName>
    </submittedName>
</protein>
<keyword evidence="1" id="KW-1133">Transmembrane helix</keyword>
<dbReference type="Pfam" id="PF19656">
    <property type="entry name" value="DUF6159"/>
    <property type="match status" value="1"/>
</dbReference>
<accession>A0ABW2YQZ9</accession>
<dbReference type="InterPro" id="IPR046157">
    <property type="entry name" value="DUF6159"/>
</dbReference>
<evidence type="ECO:0000313" key="3">
    <source>
        <dbReference type="Proteomes" id="UP001597090"/>
    </source>
</evidence>
<keyword evidence="1" id="KW-0472">Membrane</keyword>
<feature type="transmembrane region" description="Helical" evidence="1">
    <location>
        <begin position="186"/>
        <end position="212"/>
    </location>
</feature>
<evidence type="ECO:0000313" key="2">
    <source>
        <dbReference type="EMBL" id="MFD0740306.1"/>
    </source>
</evidence>
<gene>
    <name evidence="2" type="ORF">ACFQZQ_13560</name>
</gene>
<keyword evidence="1" id="KW-0812">Transmembrane</keyword>
<feature type="transmembrane region" description="Helical" evidence="1">
    <location>
        <begin position="62"/>
        <end position="89"/>
    </location>
</feature>
<sequence length="276" mass="29119">MFEKFSRSWGLVKASAAVLRSDKELMLFPVISTIATLVVLATFAIPTFALRLFDNGFSVFGAIWGFAFYFCQYTVIIFFNCALVGAAMIRLEGGDPTLADGLNAARAKLPAILGYAAIAATVGVLLQSLKNRDNNFLVRLVGSGLGVAWTLATFLVVPVLVSQNVGPVDALKQSVALLKRTWGENAIGNVGIGAVFGLITFAVFVVGALLAVAAWQVSVMLAIAVVALFVIGVLLLGVYQAALSGIYSAALYRYATQGEAPAAFQGAQLEQAFAPR</sequence>
<name>A0ABW2YQZ9_9GAMM</name>